<dbReference type="GO" id="GO:0030973">
    <property type="term" value="F:molybdate ion binding"/>
    <property type="evidence" value="ECO:0007669"/>
    <property type="project" value="TreeGrafter"/>
</dbReference>
<accession>A0AAE5WZ59</accession>
<dbReference type="PANTHER" id="PTHR30632">
    <property type="entry name" value="MOLYBDATE-BINDING PERIPLASMIC PROTEIN"/>
    <property type="match status" value="1"/>
</dbReference>
<gene>
    <name evidence="1" type="ORF">XH91_09835</name>
</gene>
<organism evidence="1 2">
    <name type="scientific">Bradyrhizobium guangzhouense</name>
    <dbReference type="NCBI Taxonomy" id="1325095"/>
    <lineage>
        <taxon>Bacteria</taxon>
        <taxon>Pseudomonadati</taxon>
        <taxon>Pseudomonadota</taxon>
        <taxon>Alphaproteobacteria</taxon>
        <taxon>Hyphomicrobiales</taxon>
        <taxon>Nitrobacteraceae</taxon>
        <taxon>Bradyrhizobium</taxon>
    </lineage>
</organism>
<dbReference type="Gene3D" id="3.40.190.10">
    <property type="entry name" value="Periplasmic binding protein-like II"/>
    <property type="match status" value="2"/>
</dbReference>
<dbReference type="Proteomes" id="UP000288972">
    <property type="component" value="Chromosome"/>
</dbReference>
<evidence type="ECO:0008006" key="3">
    <source>
        <dbReference type="Google" id="ProtNLM"/>
    </source>
</evidence>
<dbReference type="PANTHER" id="PTHR30632:SF11">
    <property type="entry name" value="BLR4797 PROTEIN"/>
    <property type="match status" value="1"/>
</dbReference>
<sequence>MNNPHETEIIVLSAVAIHAELEELLPRFSREHGLEIQANYDVNPAVAKRVMAGEVFDVGLNNPWYVEEMIAQGRVVPDVHVPFGRIPLAIGAVGPERDIVSSHAAIRDLLANADTIAYTDIGTSGKTFLRAVKAMGLEKQLSDRLRPMGAGEPPLAVSQGRVQYAIAPLSRIVTAPGIVPVAKFPDELDLSIDMSMFIHIHSKRRDASAQLIRFLSDAAHDAYLLSHGIARYKP</sequence>
<name>A0AAE5WZ59_9BRAD</name>
<evidence type="ECO:0000313" key="1">
    <source>
        <dbReference type="EMBL" id="QAU45635.1"/>
    </source>
</evidence>
<dbReference type="Pfam" id="PF13531">
    <property type="entry name" value="SBP_bac_11"/>
    <property type="match status" value="1"/>
</dbReference>
<reference evidence="1 2" key="1">
    <citation type="submission" date="2018-06" db="EMBL/GenBank/DDBJ databases">
        <title>Comparative genomics of rhizobia nodulating Arachis hypogaea in China.</title>
        <authorList>
            <person name="Li Y."/>
        </authorList>
    </citation>
    <scope>NUCLEOTIDE SEQUENCE [LARGE SCALE GENOMIC DNA]</scope>
    <source>
        <strain evidence="1 2">CCBAU 51670</strain>
    </source>
</reference>
<dbReference type="KEGG" id="bgz:XH91_09835"/>
<dbReference type="GO" id="GO:0015689">
    <property type="term" value="P:molybdate ion transport"/>
    <property type="evidence" value="ECO:0007669"/>
    <property type="project" value="TreeGrafter"/>
</dbReference>
<evidence type="ECO:0000313" key="2">
    <source>
        <dbReference type="Proteomes" id="UP000288972"/>
    </source>
</evidence>
<dbReference type="AlphaFoldDB" id="A0AAE5WZ59"/>
<dbReference type="InterPro" id="IPR050682">
    <property type="entry name" value="ModA/WtpA"/>
</dbReference>
<protein>
    <recommendedName>
        <fullName evidence="3">ABC transporter substrate-binding protein</fullName>
    </recommendedName>
</protein>
<proteinExistence type="predicted"/>
<dbReference type="SUPFAM" id="SSF53850">
    <property type="entry name" value="Periplasmic binding protein-like II"/>
    <property type="match status" value="1"/>
</dbReference>
<dbReference type="EMBL" id="CP030053">
    <property type="protein sequence ID" value="QAU45635.1"/>
    <property type="molecule type" value="Genomic_DNA"/>
</dbReference>
<dbReference type="RefSeq" id="WP_128950413.1">
    <property type="nucleotide sequence ID" value="NZ_CP030053.1"/>
</dbReference>